<accession>A0A367JG74</accession>
<feature type="non-terminal residue" evidence="1">
    <location>
        <position position="280"/>
    </location>
</feature>
<evidence type="ECO:0000313" key="2">
    <source>
        <dbReference type="Proteomes" id="UP000253551"/>
    </source>
</evidence>
<dbReference type="Proteomes" id="UP000253551">
    <property type="component" value="Unassembled WGS sequence"/>
</dbReference>
<comment type="caution">
    <text evidence="1">The sequence shown here is derived from an EMBL/GenBank/DDBJ whole genome shotgun (WGS) entry which is preliminary data.</text>
</comment>
<dbReference type="AlphaFoldDB" id="A0A367JG74"/>
<evidence type="ECO:0000313" key="1">
    <source>
        <dbReference type="EMBL" id="RCH88958.1"/>
    </source>
</evidence>
<keyword evidence="2" id="KW-1185">Reference proteome</keyword>
<sequence length="280" mass="32425">MRPPLFHGVTLNFKINETEAKKYKLFKPTIGIPVSKRESASELVKNAIDNNLKSDEKTYDKFKASFKTISKHHLSELCPLRHPFHKVAKPEFIQSTAKLVDVVNTITAHTYSFSKYIFLKELENDTNFELSACIVKPFFMEVFLSLVERQVRDGVKSGSGKSRLKDKTRWYRDLIKKHKELYCKHAGYVPPKLTHAQQCADYESHFGNRLRQVLNLICEKKKKSEEIEQRMKDARYTKEAIKEVIRNSVTIPCANIKTSSDFLDENQKSLMASILAMYPE</sequence>
<protein>
    <submittedName>
        <fullName evidence="1">Uncharacterized protein</fullName>
    </submittedName>
</protein>
<reference evidence="1 2" key="1">
    <citation type="journal article" date="2018" name="G3 (Bethesda)">
        <title>Phylogenetic and Phylogenomic Definition of Rhizopus Species.</title>
        <authorList>
            <person name="Gryganskyi A.P."/>
            <person name="Golan J."/>
            <person name="Dolatabadi S."/>
            <person name="Mondo S."/>
            <person name="Robb S."/>
            <person name="Idnurm A."/>
            <person name="Muszewska A."/>
            <person name="Steczkiewicz K."/>
            <person name="Masonjones S."/>
            <person name="Liao H.L."/>
            <person name="Gajdeczka M.T."/>
            <person name="Anike F."/>
            <person name="Vuek A."/>
            <person name="Anishchenko I.M."/>
            <person name="Voigt K."/>
            <person name="de Hoog G.S."/>
            <person name="Smith M.E."/>
            <person name="Heitman J."/>
            <person name="Vilgalys R."/>
            <person name="Stajich J.E."/>
        </authorList>
    </citation>
    <scope>NUCLEOTIDE SEQUENCE [LARGE SCALE GENOMIC DNA]</scope>
    <source>
        <strain evidence="1 2">LSU 92-RS-03</strain>
    </source>
</reference>
<dbReference type="EMBL" id="PJQM01003425">
    <property type="protein sequence ID" value="RCH88958.1"/>
    <property type="molecule type" value="Genomic_DNA"/>
</dbReference>
<proteinExistence type="predicted"/>
<name>A0A367JG74_RHIST</name>
<gene>
    <name evidence="1" type="ORF">CU098_002062</name>
</gene>
<organism evidence="1 2">
    <name type="scientific">Rhizopus stolonifer</name>
    <name type="common">Rhizopus nigricans</name>
    <dbReference type="NCBI Taxonomy" id="4846"/>
    <lineage>
        <taxon>Eukaryota</taxon>
        <taxon>Fungi</taxon>
        <taxon>Fungi incertae sedis</taxon>
        <taxon>Mucoromycota</taxon>
        <taxon>Mucoromycotina</taxon>
        <taxon>Mucoromycetes</taxon>
        <taxon>Mucorales</taxon>
        <taxon>Mucorineae</taxon>
        <taxon>Rhizopodaceae</taxon>
        <taxon>Rhizopus</taxon>
    </lineage>
</organism>